<dbReference type="Proteomes" id="UP000188532">
    <property type="component" value="Unassembled WGS sequence"/>
</dbReference>
<proteinExistence type="predicted"/>
<dbReference type="EMBL" id="MVBN01000002">
    <property type="protein sequence ID" value="OOK79989.1"/>
    <property type="molecule type" value="Genomic_DNA"/>
</dbReference>
<feature type="region of interest" description="Disordered" evidence="1">
    <location>
        <begin position="90"/>
        <end position="111"/>
    </location>
</feature>
<comment type="caution">
    <text evidence="2">The sequence shown here is derived from an EMBL/GenBank/DDBJ whole genome shotgun (WGS) entry which is preliminary data.</text>
</comment>
<reference evidence="2 3" key="1">
    <citation type="submission" date="2017-02" db="EMBL/GenBank/DDBJ databases">
        <title>Complete genome sequences of Mycobacterium kansasii strains isolated from rhesus macaques.</title>
        <authorList>
            <person name="Panda A."/>
            <person name="Nagaraj S."/>
            <person name="Zhao X."/>
            <person name="Tettelin H."/>
            <person name="Detolla L.J."/>
        </authorList>
    </citation>
    <scope>NUCLEOTIDE SEQUENCE [LARGE SCALE GENOMIC DNA]</scope>
    <source>
        <strain evidence="2 3">11-3469</strain>
    </source>
</reference>
<organism evidence="2 3">
    <name type="scientific">Mycobacterium kansasii</name>
    <dbReference type="NCBI Taxonomy" id="1768"/>
    <lineage>
        <taxon>Bacteria</taxon>
        <taxon>Bacillati</taxon>
        <taxon>Actinomycetota</taxon>
        <taxon>Actinomycetes</taxon>
        <taxon>Mycobacteriales</taxon>
        <taxon>Mycobacteriaceae</taxon>
        <taxon>Mycobacterium</taxon>
    </lineage>
</organism>
<gene>
    <name evidence="2" type="ORF">BZL29_2500</name>
</gene>
<evidence type="ECO:0000256" key="1">
    <source>
        <dbReference type="SAM" id="MobiDB-lite"/>
    </source>
</evidence>
<evidence type="ECO:0000313" key="3">
    <source>
        <dbReference type="Proteomes" id="UP000188532"/>
    </source>
</evidence>
<protein>
    <submittedName>
        <fullName evidence="2">Uncharacterized protein</fullName>
    </submittedName>
</protein>
<name>A0A1V3XLB6_MYCKA</name>
<sequence>MTGDQHNTDRLPRLGMVASAIAGRTVRVAPAGTGESAWTDGRTIFVDADLPGRDQLQSLAVQASLLAAGSLEPDVIRALTRRPRWPGGISRWKGTGRWRPTNTGYRSRRGG</sequence>
<evidence type="ECO:0000313" key="2">
    <source>
        <dbReference type="EMBL" id="OOK79989.1"/>
    </source>
</evidence>
<dbReference type="AlphaFoldDB" id="A0A1V3XLB6"/>
<accession>A0A1V3XLB6</accession>